<proteinExistence type="predicted"/>
<sequence length="140" mass="15745">MYLPSPFLLYIFSYCLFHKKEGHSPPSQPYNEVVVLDVELDVELDVLVLVLVLVDVLELVDVLVLELVLVLDDVDVHVKSELPNKNSLIVFVSTKFGHNHAIPSALRPPIERQVVLYGEDSCLPASDSRPVFYYRGVVEG</sequence>
<dbReference type="EMBL" id="LAZR01060681">
    <property type="protein sequence ID" value="KKK65181.1"/>
    <property type="molecule type" value="Genomic_DNA"/>
</dbReference>
<accession>A0A0F8ZZ16</accession>
<gene>
    <name evidence="1" type="ORF">LCGC14_2976750</name>
</gene>
<name>A0A0F8ZZ16_9ZZZZ</name>
<organism evidence="1">
    <name type="scientific">marine sediment metagenome</name>
    <dbReference type="NCBI Taxonomy" id="412755"/>
    <lineage>
        <taxon>unclassified sequences</taxon>
        <taxon>metagenomes</taxon>
        <taxon>ecological metagenomes</taxon>
    </lineage>
</organism>
<dbReference type="AlphaFoldDB" id="A0A0F8ZZ16"/>
<evidence type="ECO:0000313" key="1">
    <source>
        <dbReference type="EMBL" id="KKK65181.1"/>
    </source>
</evidence>
<comment type="caution">
    <text evidence="1">The sequence shown here is derived from an EMBL/GenBank/DDBJ whole genome shotgun (WGS) entry which is preliminary data.</text>
</comment>
<protein>
    <submittedName>
        <fullName evidence="1">Uncharacterized protein</fullName>
    </submittedName>
</protein>
<reference evidence="1" key="1">
    <citation type="journal article" date="2015" name="Nature">
        <title>Complex archaea that bridge the gap between prokaryotes and eukaryotes.</title>
        <authorList>
            <person name="Spang A."/>
            <person name="Saw J.H."/>
            <person name="Jorgensen S.L."/>
            <person name="Zaremba-Niedzwiedzka K."/>
            <person name="Martijn J."/>
            <person name="Lind A.E."/>
            <person name="van Eijk R."/>
            <person name="Schleper C."/>
            <person name="Guy L."/>
            <person name="Ettema T.J."/>
        </authorList>
    </citation>
    <scope>NUCLEOTIDE SEQUENCE</scope>
</reference>